<dbReference type="KEGG" id="cni:Calni_0128"/>
<keyword evidence="2" id="KW-0812">Transmembrane</keyword>
<sequence length="201" mass="23881" precursor="true">MYRYFGKRLMDIIFSTLAILLLLPSFFIIALLIKLDTNGPIFYRQIRMGKDFKPFGLYKFRTMVVDADKMGPLVTKDRDPRITKVGYYLRKWKLDELPQFFNVLKGDMSLVGPRPEVEKYVKLYKDDYTIVLTVKPGITDYATILFRDEEDLIARFDDVEKGYTQVILPKKIELYKKYIDDISFFTDIKLLYLTFLKIFRI</sequence>
<dbReference type="PANTHER" id="PTHR30576">
    <property type="entry name" value="COLANIC BIOSYNTHESIS UDP-GLUCOSE LIPID CARRIER TRANSFERASE"/>
    <property type="match status" value="1"/>
</dbReference>
<keyword evidence="5" id="KW-1185">Reference proteome</keyword>
<dbReference type="InterPro" id="IPR003362">
    <property type="entry name" value="Bact_transf"/>
</dbReference>
<dbReference type="eggNOG" id="COG2148">
    <property type="taxonomic scope" value="Bacteria"/>
</dbReference>
<evidence type="ECO:0000256" key="2">
    <source>
        <dbReference type="SAM" id="Phobius"/>
    </source>
</evidence>
<evidence type="ECO:0000313" key="5">
    <source>
        <dbReference type="Proteomes" id="UP000007039"/>
    </source>
</evidence>
<dbReference type="AlphaFoldDB" id="E4TIT7"/>
<dbReference type="HOGENOM" id="CLU_024920_1_2_0"/>
<organism evidence="4 5">
    <name type="scientific">Calditerrivibrio nitroreducens (strain DSM 19672 / NBRC 101217 / Yu37-1)</name>
    <dbReference type="NCBI Taxonomy" id="768670"/>
    <lineage>
        <taxon>Bacteria</taxon>
        <taxon>Pseudomonadati</taxon>
        <taxon>Deferribacterota</taxon>
        <taxon>Deferribacteres</taxon>
        <taxon>Deferribacterales</taxon>
        <taxon>Calditerrivibrionaceae</taxon>
    </lineage>
</organism>
<accession>E4TIT7</accession>
<evidence type="ECO:0000256" key="1">
    <source>
        <dbReference type="ARBA" id="ARBA00006464"/>
    </source>
</evidence>
<comment type="similarity">
    <text evidence="1">Belongs to the bacterial sugar transferase family.</text>
</comment>
<dbReference type="OrthoDB" id="9795351at2"/>
<dbReference type="STRING" id="768670.Calni_0128"/>
<dbReference type="GO" id="GO:0016780">
    <property type="term" value="F:phosphotransferase activity, for other substituted phosphate groups"/>
    <property type="evidence" value="ECO:0007669"/>
    <property type="project" value="TreeGrafter"/>
</dbReference>
<dbReference type="Pfam" id="PF02397">
    <property type="entry name" value="Bac_transf"/>
    <property type="match status" value="1"/>
</dbReference>
<feature type="domain" description="Bacterial sugar transferase" evidence="3">
    <location>
        <begin position="7"/>
        <end position="199"/>
    </location>
</feature>
<keyword evidence="2" id="KW-1133">Transmembrane helix</keyword>
<keyword evidence="4" id="KW-0808">Transferase</keyword>
<dbReference type="RefSeq" id="WP_013450259.1">
    <property type="nucleotide sequence ID" value="NC_014758.1"/>
</dbReference>
<gene>
    <name evidence="4" type="ordered locus">Calni_0128</name>
</gene>
<keyword evidence="2" id="KW-0472">Membrane</keyword>
<proteinExistence type="inferred from homology"/>
<dbReference type="PANTHER" id="PTHR30576:SF20">
    <property type="entry name" value="QUINOVOSAMINEPHOSPHOTRANSFERAE-RELATED"/>
    <property type="match status" value="1"/>
</dbReference>
<evidence type="ECO:0000313" key="4">
    <source>
        <dbReference type="EMBL" id="ADR18042.1"/>
    </source>
</evidence>
<feature type="transmembrane region" description="Helical" evidence="2">
    <location>
        <begin position="12"/>
        <end position="33"/>
    </location>
</feature>
<name>E4TIT7_CALNY</name>
<reference evidence="4 5" key="2">
    <citation type="journal article" date="2011" name="Stand. Genomic Sci.">
        <title>Complete genome sequence of Calditerrivibrio nitroreducens type strain (Yu37-1).</title>
        <authorList>
            <person name="Pitluck S."/>
            <person name="Sikorski J."/>
            <person name="Zeytun A."/>
            <person name="Lapidus A."/>
            <person name="Nolan M."/>
            <person name="Lucas S."/>
            <person name="Hammon N."/>
            <person name="Deshpande S."/>
            <person name="Cheng J.F."/>
            <person name="Tapia R."/>
            <person name="Han C."/>
            <person name="Goodwin L."/>
            <person name="Liolios K."/>
            <person name="Pagani I."/>
            <person name="Ivanova N."/>
            <person name="Mavromatis K."/>
            <person name="Pati A."/>
            <person name="Chen A."/>
            <person name="Palaniappan K."/>
            <person name="Hauser L."/>
            <person name="Chang Y.J."/>
            <person name="Jeffries C.D."/>
            <person name="Detter J.C."/>
            <person name="Brambilla E."/>
            <person name="Djao O.D."/>
            <person name="Rohde M."/>
            <person name="Spring S."/>
            <person name="Goker M."/>
            <person name="Woyke T."/>
            <person name="Bristow J."/>
            <person name="Eisen J.A."/>
            <person name="Markowitz V."/>
            <person name="Hugenholtz P."/>
            <person name="Kyrpides N.C."/>
            <person name="Klenk H.P."/>
            <person name="Land M."/>
        </authorList>
    </citation>
    <scope>NUCLEOTIDE SEQUENCE [LARGE SCALE GENOMIC DNA]</scope>
    <source>
        <strain evidence="5">DSM 19672 / NBRC 101217 / Yu37-1</strain>
    </source>
</reference>
<protein>
    <submittedName>
        <fullName evidence="4">Sugar transferase</fullName>
    </submittedName>
</protein>
<reference key="1">
    <citation type="submission" date="2010-11" db="EMBL/GenBank/DDBJ databases">
        <title>The complete genome of chromosome of Calditerrivibrio nitroreducens DSM 19672.</title>
        <authorList>
            <consortium name="US DOE Joint Genome Institute (JGI-PGF)"/>
            <person name="Lucas S."/>
            <person name="Copeland A."/>
            <person name="Lapidus A."/>
            <person name="Bruce D."/>
            <person name="Goodwin L."/>
            <person name="Pitluck S."/>
            <person name="Kyrpides N."/>
            <person name="Mavromatis K."/>
            <person name="Ivanova N."/>
            <person name="Mikhailova N."/>
            <person name="Zeytun A."/>
            <person name="Brettin T."/>
            <person name="Detter J.C."/>
            <person name="Tapia R."/>
            <person name="Han C."/>
            <person name="Land M."/>
            <person name="Hauser L."/>
            <person name="Markowitz V."/>
            <person name="Cheng J.-F."/>
            <person name="Hugenholtz P."/>
            <person name="Woyke T."/>
            <person name="Wu D."/>
            <person name="Spring S."/>
            <person name="Schroeder M."/>
            <person name="Brambilla E."/>
            <person name="Klenk H.-P."/>
            <person name="Eisen J.A."/>
        </authorList>
    </citation>
    <scope>NUCLEOTIDE SEQUENCE [LARGE SCALE GENOMIC DNA]</scope>
    <source>
        <strain>DSM 19672</strain>
    </source>
</reference>
<dbReference type="EMBL" id="CP002347">
    <property type="protein sequence ID" value="ADR18042.1"/>
    <property type="molecule type" value="Genomic_DNA"/>
</dbReference>
<evidence type="ECO:0000259" key="3">
    <source>
        <dbReference type="Pfam" id="PF02397"/>
    </source>
</evidence>
<dbReference type="Proteomes" id="UP000007039">
    <property type="component" value="Chromosome"/>
</dbReference>